<keyword evidence="1" id="KW-0732">Signal</keyword>
<dbReference type="AlphaFoldDB" id="E1WZB3"/>
<evidence type="ECO:0000313" key="3">
    <source>
        <dbReference type="Proteomes" id="UP000008963"/>
    </source>
</evidence>
<dbReference type="OrthoDB" id="9941952at2"/>
<evidence type="ECO:0000313" key="2">
    <source>
        <dbReference type="EMBL" id="CBW27801.1"/>
    </source>
</evidence>
<dbReference type="PROSITE" id="PS51257">
    <property type="entry name" value="PROKAR_LIPOPROTEIN"/>
    <property type="match status" value="1"/>
</dbReference>
<name>E1WZB3_HALMS</name>
<dbReference type="Proteomes" id="UP000008963">
    <property type="component" value="Chromosome"/>
</dbReference>
<dbReference type="HOGENOM" id="CLU_1183721_0_0_7"/>
<protein>
    <submittedName>
        <fullName evidence="2">Exported protein</fullName>
    </submittedName>
</protein>
<dbReference type="PATRIC" id="fig|862908.3.peg.2907"/>
<proteinExistence type="predicted"/>
<feature type="signal peptide" evidence="1">
    <location>
        <begin position="1"/>
        <end position="18"/>
    </location>
</feature>
<feature type="chain" id="PRO_5003154239" evidence="1">
    <location>
        <begin position="19"/>
        <end position="234"/>
    </location>
</feature>
<organism evidence="2 3">
    <name type="scientific">Halobacteriovorax marinus (strain ATCC BAA-682 / DSM 15412 / SJ)</name>
    <name type="common">Bacteriovorax marinus</name>
    <dbReference type="NCBI Taxonomy" id="862908"/>
    <lineage>
        <taxon>Bacteria</taxon>
        <taxon>Pseudomonadati</taxon>
        <taxon>Bdellovibrionota</taxon>
        <taxon>Bacteriovoracia</taxon>
        <taxon>Bacteriovoracales</taxon>
        <taxon>Halobacteriovoraceae</taxon>
        <taxon>Halobacteriovorax</taxon>
    </lineage>
</organism>
<dbReference type="STRING" id="862908.BMS_3039"/>
<evidence type="ECO:0000256" key="1">
    <source>
        <dbReference type="SAM" id="SignalP"/>
    </source>
</evidence>
<reference evidence="3" key="1">
    <citation type="journal article" date="2013" name="ISME J.">
        <title>A small predatory core genome in the divergent marine Bacteriovorax marinus SJ and the terrestrial Bdellovibrio bacteriovorus.</title>
        <authorList>
            <person name="Crossman L.C."/>
            <person name="Chen H."/>
            <person name="Cerdeno-Tarraga A.M."/>
            <person name="Brooks K."/>
            <person name="Quail M.A."/>
            <person name="Pineiro S.A."/>
            <person name="Hobley L."/>
            <person name="Sockett R.E."/>
            <person name="Bentley S.D."/>
            <person name="Parkhill J."/>
            <person name="Williams H.N."/>
            <person name="Stine O.C."/>
        </authorList>
    </citation>
    <scope>NUCLEOTIDE SEQUENCE [LARGE SCALE GENOMIC DNA]</scope>
    <source>
        <strain evidence="3">ATCC BAA-682 / DSM 15412 / SJ</strain>
    </source>
</reference>
<accession>E1WZB3</accession>
<dbReference type="KEGG" id="bmx:BMS_3039"/>
<dbReference type="RefSeq" id="WP_014245572.1">
    <property type="nucleotide sequence ID" value="NC_016620.1"/>
</dbReference>
<sequence length="234" mass="26188">MKFKTAFHLLVAATIAFGVTSCGSDKNEANSGSTTVVNTPSVVTSGTGNGARTASEFYTEVSNYMFEQSSEPGLYSFPKNVTSGGGFDFDFCWGYEDCMQDQIDRSQSQVNNYYWRFLDSDGQTVYRNFTSNGITYAAPDSDDQFGNTLSSLRDGLLRIISNASRAEKSNGYSFVSVSTSSSSGTSNIDLNCYYYPQACNNNTYSKHFRFRYNNYWYEIDLTKSLINNPVRVYR</sequence>
<dbReference type="EMBL" id="FQ312005">
    <property type="protein sequence ID" value="CBW27801.1"/>
    <property type="molecule type" value="Genomic_DNA"/>
</dbReference>
<gene>
    <name evidence="2" type="ordered locus">BMS_3039</name>
</gene>
<keyword evidence="3" id="KW-1185">Reference proteome</keyword>